<comment type="caution">
    <text evidence="3">The sequence shown here is derived from an EMBL/GenBank/DDBJ whole genome shotgun (WGS) entry which is preliminary data.</text>
</comment>
<keyword evidence="2" id="KW-0472">Membrane</keyword>
<proteinExistence type="predicted"/>
<evidence type="ECO:0000313" key="3">
    <source>
        <dbReference type="EMBL" id="KAJ7211605.1"/>
    </source>
</evidence>
<dbReference type="AlphaFoldDB" id="A0AAD6VGT1"/>
<keyword evidence="2" id="KW-0812">Transmembrane</keyword>
<feature type="region of interest" description="Disordered" evidence="1">
    <location>
        <begin position="300"/>
        <end position="322"/>
    </location>
</feature>
<gene>
    <name evidence="3" type="ORF">GGX14DRAFT_393926</name>
</gene>
<organism evidence="3 4">
    <name type="scientific">Mycena pura</name>
    <dbReference type="NCBI Taxonomy" id="153505"/>
    <lineage>
        <taxon>Eukaryota</taxon>
        <taxon>Fungi</taxon>
        <taxon>Dikarya</taxon>
        <taxon>Basidiomycota</taxon>
        <taxon>Agaricomycotina</taxon>
        <taxon>Agaricomycetes</taxon>
        <taxon>Agaricomycetidae</taxon>
        <taxon>Agaricales</taxon>
        <taxon>Marasmiineae</taxon>
        <taxon>Mycenaceae</taxon>
        <taxon>Mycena</taxon>
    </lineage>
</organism>
<dbReference type="EMBL" id="JARJCW010000025">
    <property type="protein sequence ID" value="KAJ7211605.1"/>
    <property type="molecule type" value="Genomic_DNA"/>
</dbReference>
<feature type="compositionally biased region" description="Basic and acidic residues" evidence="1">
    <location>
        <begin position="300"/>
        <end position="310"/>
    </location>
</feature>
<evidence type="ECO:0000256" key="1">
    <source>
        <dbReference type="SAM" id="MobiDB-lite"/>
    </source>
</evidence>
<feature type="transmembrane region" description="Helical" evidence="2">
    <location>
        <begin position="5"/>
        <end position="25"/>
    </location>
</feature>
<reference evidence="3" key="1">
    <citation type="submission" date="2023-03" db="EMBL/GenBank/DDBJ databases">
        <title>Massive genome expansion in bonnet fungi (Mycena s.s.) driven by repeated elements and novel gene families across ecological guilds.</title>
        <authorList>
            <consortium name="Lawrence Berkeley National Laboratory"/>
            <person name="Harder C.B."/>
            <person name="Miyauchi S."/>
            <person name="Viragh M."/>
            <person name="Kuo A."/>
            <person name="Thoen E."/>
            <person name="Andreopoulos B."/>
            <person name="Lu D."/>
            <person name="Skrede I."/>
            <person name="Drula E."/>
            <person name="Henrissat B."/>
            <person name="Morin E."/>
            <person name="Kohler A."/>
            <person name="Barry K."/>
            <person name="LaButti K."/>
            <person name="Morin E."/>
            <person name="Salamov A."/>
            <person name="Lipzen A."/>
            <person name="Mereny Z."/>
            <person name="Hegedus B."/>
            <person name="Baldrian P."/>
            <person name="Stursova M."/>
            <person name="Weitz H."/>
            <person name="Taylor A."/>
            <person name="Grigoriev I.V."/>
            <person name="Nagy L.G."/>
            <person name="Martin F."/>
            <person name="Kauserud H."/>
        </authorList>
    </citation>
    <scope>NUCLEOTIDE SEQUENCE</scope>
    <source>
        <strain evidence="3">9144</strain>
    </source>
</reference>
<feature type="region of interest" description="Disordered" evidence="1">
    <location>
        <begin position="349"/>
        <end position="374"/>
    </location>
</feature>
<sequence length="461" mass="50219">MKTSLAIATLFVISDMLILRTFSLYERNKAVLAYMIFVTLGKYAFALGILFARNDDRSVSARLAAFGCPIATTHSNLAVAWSILAVRLSARHSGQLLTILIRDGAQHCMRCRVDVLRATNYKHKQRVQYPYVHDRRDHDSTLPATEGQLVRPRLRDDSTISTQHSIALGVRQPIVNVTSNGSAKSLYQSVVHSDGTLSAAAGEMIVRPSKKCPPFSLIKPQPLIQGWPNFTWTVAGSASDNRRGSTSSATVTVTFLGVVHSMETLTSRVPDRYTRGLHHPAGTRLVNSLSVDYAKRRPDEPGWTVRHERGSPGVGSKAEASGQSIYDATTRLKTEVNVDGSRKLGLAVEDEPLPQHNPRRRGAPGAGVDVPDPSPEDVGVEGFEPPRTYGVDGYSTLPGVVSASMNIARLKRRSGFRAHMSTLMDMARLMKMMGRSHPGLRSYGVTGYSMPGAALASMTIA</sequence>
<keyword evidence="4" id="KW-1185">Reference proteome</keyword>
<name>A0AAD6VGT1_9AGAR</name>
<dbReference type="Proteomes" id="UP001219525">
    <property type="component" value="Unassembled WGS sequence"/>
</dbReference>
<evidence type="ECO:0000256" key="2">
    <source>
        <dbReference type="SAM" id="Phobius"/>
    </source>
</evidence>
<protein>
    <submittedName>
        <fullName evidence="3">Uncharacterized protein</fullName>
    </submittedName>
</protein>
<keyword evidence="2" id="KW-1133">Transmembrane helix</keyword>
<feature type="transmembrane region" description="Helical" evidence="2">
    <location>
        <begin position="31"/>
        <end position="51"/>
    </location>
</feature>
<accession>A0AAD6VGT1</accession>
<evidence type="ECO:0000313" key="4">
    <source>
        <dbReference type="Proteomes" id="UP001219525"/>
    </source>
</evidence>